<reference evidence="2 3" key="1">
    <citation type="submission" date="2020-03" db="EMBL/GenBank/DDBJ databases">
        <title>Sequencing the genomes of 1000 actinobacteria strains.</title>
        <authorList>
            <person name="Klenk H.-P."/>
        </authorList>
    </citation>
    <scope>NUCLEOTIDE SEQUENCE [LARGE SCALE GENOMIC DNA]</scope>
    <source>
        <strain evidence="2 3">DSM 18964</strain>
    </source>
</reference>
<evidence type="ECO:0008006" key="4">
    <source>
        <dbReference type="Google" id="ProtNLM"/>
    </source>
</evidence>
<dbReference type="Proteomes" id="UP000576792">
    <property type="component" value="Unassembled WGS sequence"/>
</dbReference>
<sequence length="462" mass="51663">MGSLIGGVRYDVVHPSGQVPGRLRPIGRFVSAGWTDFDARVRGVAYCGAMQKMTLSAARRTAIAATGLDRARPSQVTARHLKSTFDRMGLTQIDSVSRVVRAHYLPYFSRLGPYPREALDRLFYSAPRMGVEYWAHAAAFVPPETWRHFERSRAEWWRNDFGQRHPETGPAFRALQESVLVVLGSGPKSARAVADLVDHEIPERNRGHWGWNPSQVKIALESLFAGGIISAAGRNDHFERIYALPGDVSPDLPSTELSYGTDSHPELGLDPEAQRPRGVSGTADNVLELTRIAARALGIARPDCLADYFRQRRAPTDEAITSLISSGELIEVDVDGTRALKWHAAKTPRTVAARALLAPFDPLVFYRPRIEWLFDFRYRIEIYTPAKDRVHGYYVLPFLLGERLVGRVDLHRDRAANTLRALKVTWEPGQEHEEDLAAELCEMAKWLSLDAVDMAGTHLPLS</sequence>
<dbReference type="AlphaFoldDB" id="A0A846RUU4"/>
<name>A0A846RUU4_9MICO</name>
<dbReference type="PANTHER" id="PTHR30528:SF0">
    <property type="entry name" value="CYTOPLASMIC PROTEIN"/>
    <property type="match status" value="1"/>
</dbReference>
<feature type="region of interest" description="Disordered" evidence="1">
    <location>
        <begin position="253"/>
        <end position="280"/>
    </location>
</feature>
<evidence type="ECO:0000313" key="2">
    <source>
        <dbReference type="EMBL" id="NJC57934.1"/>
    </source>
</evidence>
<keyword evidence="3" id="KW-1185">Reference proteome</keyword>
<evidence type="ECO:0000256" key="1">
    <source>
        <dbReference type="SAM" id="MobiDB-lite"/>
    </source>
</evidence>
<proteinExistence type="predicted"/>
<feature type="compositionally biased region" description="Basic and acidic residues" evidence="1">
    <location>
        <begin position="263"/>
        <end position="275"/>
    </location>
</feature>
<comment type="caution">
    <text evidence="2">The sequence shown here is derived from an EMBL/GenBank/DDBJ whole genome shotgun (WGS) entry which is preliminary data.</text>
</comment>
<gene>
    <name evidence="2" type="ORF">BKA07_002969</name>
</gene>
<dbReference type="EMBL" id="JAATJN010000001">
    <property type="protein sequence ID" value="NJC57934.1"/>
    <property type="molecule type" value="Genomic_DNA"/>
</dbReference>
<dbReference type="InterPro" id="IPR009351">
    <property type="entry name" value="AlkZ-like"/>
</dbReference>
<protein>
    <recommendedName>
        <fullName evidence="4">Winged helix-turn-helix domain-containing protein</fullName>
    </recommendedName>
</protein>
<organism evidence="2 3">
    <name type="scientific">Brevibacterium marinum</name>
    <dbReference type="NCBI Taxonomy" id="418643"/>
    <lineage>
        <taxon>Bacteria</taxon>
        <taxon>Bacillati</taxon>
        <taxon>Actinomycetota</taxon>
        <taxon>Actinomycetes</taxon>
        <taxon>Micrococcales</taxon>
        <taxon>Brevibacteriaceae</taxon>
        <taxon>Brevibacterium</taxon>
    </lineage>
</organism>
<dbReference type="RefSeq" id="WP_342449086.1">
    <property type="nucleotide sequence ID" value="NZ_JAATJN010000001.1"/>
</dbReference>
<dbReference type="Pfam" id="PF06224">
    <property type="entry name" value="AlkZ-like"/>
    <property type="match status" value="1"/>
</dbReference>
<accession>A0A846RUU4</accession>
<evidence type="ECO:0000313" key="3">
    <source>
        <dbReference type="Proteomes" id="UP000576792"/>
    </source>
</evidence>
<dbReference type="PANTHER" id="PTHR30528">
    <property type="entry name" value="CYTOPLASMIC PROTEIN"/>
    <property type="match status" value="1"/>
</dbReference>